<accession>A0ABS9HY36</accession>
<dbReference type="SUPFAM" id="SSF53335">
    <property type="entry name" value="S-adenosyl-L-methionine-dependent methyltransferases"/>
    <property type="match status" value="1"/>
</dbReference>
<reference evidence="2" key="1">
    <citation type="submission" date="2022-01" db="EMBL/GenBank/DDBJ databases">
        <title>Lysobacter chinensis sp. nov., a bacterium isolated from cow dung compost.</title>
        <authorList>
            <person name="Liu Y."/>
        </authorList>
    </citation>
    <scope>NUCLEOTIDE SEQUENCE</scope>
    <source>
        <strain evidence="2">TLK-CK17</strain>
    </source>
</reference>
<keyword evidence="2" id="KW-0489">Methyltransferase</keyword>
<evidence type="ECO:0000259" key="1">
    <source>
        <dbReference type="Pfam" id="PF08241"/>
    </source>
</evidence>
<dbReference type="CDD" id="cd02440">
    <property type="entry name" value="AdoMet_MTases"/>
    <property type="match status" value="1"/>
</dbReference>
<feature type="domain" description="Methyltransferase type 11" evidence="1">
    <location>
        <begin position="105"/>
        <end position="154"/>
    </location>
</feature>
<dbReference type="GO" id="GO:0032259">
    <property type="term" value="P:methylation"/>
    <property type="evidence" value="ECO:0007669"/>
    <property type="project" value="UniProtKB-KW"/>
</dbReference>
<gene>
    <name evidence="2" type="ORF">L3V18_18700</name>
</gene>
<name>A0ABS9HY36_9GAMM</name>
<dbReference type="GO" id="GO:0008168">
    <property type="term" value="F:methyltransferase activity"/>
    <property type="evidence" value="ECO:0007669"/>
    <property type="project" value="UniProtKB-KW"/>
</dbReference>
<sequence>MLGQMDIERLLPFRARGLSDLEKRVGDMVALIDGKLKNGKRIRILETGFGFGTALMELRKKYGPGIELHGINRTQSHGDWDTMKTVAVRRGIFLEEEITEVVPPTLVFHDVNGGLPYPDNYFDIVYSQASFMFYAEKSRFLEEVNRVLGEDGVARIDLYINRPGIPSEYAVAFEIWQGEAQIPFWEYVKQFGSFYERAAKRRSYLEMFKTPVLDLGLELVYAIDLNYICKTWHGSKSVYRVKD</sequence>
<dbReference type="InterPro" id="IPR013216">
    <property type="entry name" value="Methyltransf_11"/>
</dbReference>
<proteinExistence type="predicted"/>
<protein>
    <submittedName>
        <fullName evidence="2">Methyltransferase domain-containing protein</fullName>
    </submittedName>
</protein>
<dbReference type="Proteomes" id="UP001430796">
    <property type="component" value="Unassembled WGS sequence"/>
</dbReference>
<evidence type="ECO:0000313" key="2">
    <source>
        <dbReference type="EMBL" id="MCF7223784.1"/>
    </source>
</evidence>
<keyword evidence="2" id="KW-0808">Transferase</keyword>
<keyword evidence="3" id="KW-1185">Reference proteome</keyword>
<dbReference type="RefSeq" id="WP_237056924.1">
    <property type="nucleotide sequence ID" value="NZ_JAKJPO010000022.1"/>
</dbReference>
<organism evidence="2 3">
    <name type="scientific">Marilutibacter chinensis</name>
    <dbReference type="NCBI Taxonomy" id="2912247"/>
    <lineage>
        <taxon>Bacteria</taxon>
        <taxon>Pseudomonadati</taxon>
        <taxon>Pseudomonadota</taxon>
        <taxon>Gammaproteobacteria</taxon>
        <taxon>Lysobacterales</taxon>
        <taxon>Lysobacteraceae</taxon>
        <taxon>Marilutibacter</taxon>
    </lineage>
</organism>
<reference evidence="2" key="2">
    <citation type="submission" date="2022-01" db="EMBL/GenBank/DDBJ databases">
        <authorList>
            <person name="Zhou L.Y."/>
        </authorList>
    </citation>
    <scope>NUCLEOTIDE SEQUENCE</scope>
    <source>
        <strain evidence="2">TLK-CK17</strain>
    </source>
</reference>
<evidence type="ECO:0000313" key="3">
    <source>
        <dbReference type="Proteomes" id="UP001430796"/>
    </source>
</evidence>
<dbReference type="InterPro" id="IPR029063">
    <property type="entry name" value="SAM-dependent_MTases_sf"/>
</dbReference>
<dbReference type="Pfam" id="PF08241">
    <property type="entry name" value="Methyltransf_11"/>
    <property type="match status" value="1"/>
</dbReference>
<dbReference type="Gene3D" id="3.40.50.150">
    <property type="entry name" value="Vaccinia Virus protein VP39"/>
    <property type="match status" value="1"/>
</dbReference>
<comment type="caution">
    <text evidence="2">The sequence shown here is derived from an EMBL/GenBank/DDBJ whole genome shotgun (WGS) entry which is preliminary data.</text>
</comment>
<dbReference type="EMBL" id="JAKJPO010000022">
    <property type="protein sequence ID" value="MCF7223784.1"/>
    <property type="molecule type" value="Genomic_DNA"/>
</dbReference>